<feature type="domain" description="Methyltransferase" evidence="1">
    <location>
        <begin position="41"/>
        <end position="139"/>
    </location>
</feature>
<protein>
    <submittedName>
        <fullName evidence="2">S-adenosyl-L-methionine-dependent methyltransferase</fullName>
    </submittedName>
</protein>
<dbReference type="GeneID" id="85327175"/>
<dbReference type="GO" id="GO:0032259">
    <property type="term" value="P:methylation"/>
    <property type="evidence" value="ECO:0007669"/>
    <property type="project" value="UniProtKB-KW"/>
</dbReference>
<gene>
    <name evidence="2" type="ORF">B0T26DRAFT_740922</name>
</gene>
<dbReference type="EMBL" id="JAUIRO010000004">
    <property type="protein sequence ID" value="KAK0717629.1"/>
    <property type="molecule type" value="Genomic_DNA"/>
</dbReference>
<dbReference type="PANTHER" id="PTHR42912">
    <property type="entry name" value="METHYLTRANSFERASE"/>
    <property type="match status" value="1"/>
</dbReference>
<dbReference type="Gene3D" id="3.40.50.150">
    <property type="entry name" value="Vaccinia Virus protein VP39"/>
    <property type="match status" value="1"/>
</dbReference>
<organism evidence="2 3">
    <name type="scientific">Lasiosphaeria miniovina</name>
    <dbReference type="NCBI Taxonomy" id="1954250"/>
    <lineage>
        <taxon>Eukaryota</taxon>
        <taxon>Fungi</taxon>
        <taxon>Dikarya</taxon>
        <taxon>Ascomycota</taxon>
        <taxon>Pezizomycotina</taxon>
        <taxon>Sordariomycetes</taxon>
        <taxon>Sordariomycetidae</taxon>
        <taxon>Sordariales</taxon>
        <taxon>Lasiosphaeriaceae</taxon>
        <taxon>Lasiosphaeria</taxon>
    </lineage>
</organism>
<reference evidence="2" key="1">
    <citation type="submission" date="2023-06" db="EMBL/GenBank/DDBJ databases">
        <title>Genome-scale phylogeny and comparative genomics of the fungal order Sordariales.</title>
        <authorList>
            <consortium name="Lawrence Berkeley National Laboratory"/>
            <person name="Hensen N."/>
            <person name="Bonometti L."/>
            <person name="Westerberg I."/>
            <person name="Brannstrom I.O."/>
            <person name="Guillou S."/>
            <person name="Cros-Aarteil S."/>
            <person name="Calhoun S."/>
            <person name="Haridas S."/>
            <person name="Kuo A."/>
            <person name="Mondo S."/>
            <person name="Pangilinan J."/>
            <person name="Riley R."/>
            <person name="LaButti K."/>
            <person name="Andreopoulos B."/>
            <person name="Lipzen A."/>
            <person name="Chen C."/>
            <person name="Yanf M."/>
            <person name="Daum C."/>
            <person name="Ng V."/>
            <person name="Clum A."/>
            <person name="Steindorff A."/>
            <person name="Ohm R."/>
            <person name="Martin F."/>
            <person name="Silar P."/>
            <person name="Natvig D."/>
            <person name="Lalanne C."/>
            <person name="Gautier V."/>
            <person name="Ament-velasquez S.L."/>
            <person name="Kruys A."/>
            <person name="Hutchinson M.I."/>
            <person name="Powell A.J."/>
            <person name="Barry K."/>
            <person name="Miller A.N."/>
            <person name="Grigoriev I.V."/>
            <person name="Debuchy R."/>
            <person name="Gladieux P."/>
            <person name="Thoren M.H."/>
            <person name="Johannesson H."/>
        </authorList>
    </citation>
    <scope>NUCLEOTIDE SEQUENCE</scope>
    <source>
        <strain evidence="2">SMH2392-1A</strain>
    </source>
</reference>
<dbReference type="Pfam" id="PF13649">
    <property type="entry name" value="Methyltransf_25"/>
    <property type="match status" value="1"/>
</dbReference>
<sequence length="274" mass="28903">MSETGAYIHGHSAEVLKAHARRTAARDAAYLIPHLRPDFRILDVGCGPGTISADLAALVPAGRVTCVELGAGALDAARQTFAQRGVVNADFVVGDVTARQGLPFADASFDVVHAHMVVIHLAQPAAALREMRRVARPGGLVASKDMIMATTTWFPADTRLALWERGITATIAATGADPQMGRGLRAAALEAGFAPDKIDARASCWSFADDEAVAFWGRSCAARMAPGSELRKNIVAGGYATEQQADEFVAASQGWVAEAGAWFGCMNGELLAWK</sequence>
<proteinExistence type="predicted"/>
<dbReference type="InterPro" id="IPR029063">
    <property type="entry name" value="SAM-dependent_MTases_sf"/>
</dbReference>
<accession>A0AA40AKR5</accession>
<name>A0AA40AKR5_9PEZI</name>
<dbReference type="Proteomes" id="UP001172101">
    <property type="component" value="Unassembled WGS sequence"/>
</dbReference>
<dbReference type="GO" id="GO:0008757">
    <property type="term" value="F:S-adenosylmethionine-dependent methyltransferase activity"/>
    <property type="evidence" value="ECO:0007669"/>
    <property type="project" value="InterPro"/>
</dbReference>
<keyword evidence="3" id="KW-1185">Reference proteome</keyword>
<comment type="caution">
    <text evidence="2">The sequence shown here is derived from an EMBL/GenBank/DDBJ whole genome shotgun (WGS) entry which is preliminary data.</text>
</comment>
<dbReference type="RefSeq" id="XP_060296422.1">
    <property type="nucleotide sequence ID" value="XM_060443905.1"/>
</dbReference>
<dbReference type="PANTHER" id="PTHR42912:SF93">
    <property type="entry name" value="N6-ADENOSINE-METHYLTRANSFERASE TMT1A"/>
    <property type="match status" value="1"/>
</dbReference>
<evidence type="ECO:0000313" key="3">
    <source>
        <dbReference type="Proteomes" id="UP001172101"/>
    </source>
</evidence>
<evidence type="ECO:0000313" key="2">
    <source>
        <dbReference type="EMBL" id="KAK0717629.1"/>
    </source>
</evidence>
<keyword evidence="2" id="KW-0489">Methyltransferase</keyword>
<evidence type="ECO:0000259" key="1">
    <source>
        <dbReference type="Pfam" id="PF13649"/>
    </source>
</evidence>
<dbReference type="InterPro" id="IPR041698">
    <property type="entry name" value="Methyltransf_25"/>
</dbReference>
<dbReference type="SUPFAM" id="SSF53335">
    <property type="entry name" value="S-adenosyl-L-methionine-dependent methyltransferases"/>
    <property type="match status" value="1"/>
</dbReference>
<dbReference type="InterPro" id="IPR050508">
    <property type="entry name" value="Methyltransf_Superfamily"/>
</dbReference>
<dbReference type="CDD" id="cd02440">
    <property type="entry name" value="AdoMet_MTases"/>
    <property type="match status" value="1"/>
</dbReference>
<dbReference type="AlphaFoldDB" id="A0AA40AKR5"/>
<keyword evidence="2" id="KW-0808">Transferase</keyword>